<dbReference type="Proteomes" id="UP000030151">
    <property type="component" value="Unassembled WGS sequence"/>
</dbReference>
<gene>
    <name evidence="2" type="ORF">X797_003041</name>
</gene>
<reference evidence="2 3" key="1">
    <citation type="submission" date="2014-02" db="EMBL/GenBank/DDBJ databases">
        <title>The genome sequence of the entomopathogenic fungus Metarhizium robertsii ARSEF 2575.</title>
        <authorList>
            <person name="Giuliano Garisto Donzelli B."/>
            <person name="Roe B.A."/>
            <person name="Macmil S.L."/>
            <person name="Krasnoff S.B."/>
            <person name="Gibson D.M."/>
        </authorList>
    </citation>
    <scope>NUCLEOTIDE SEQUENCE [LARGE SCALE GENOMIC DNA]</scope>
    <source>
        <strain evidence="2 3">ARSEF 2575</strain>
    </source>
</reference>
<evidence type="ECO:0000313" key="2">
    <source>
        <dbReference type="EMBL" id="EXV03242.1"/>
    </source>
</evidence>
<accession>A0A0A1UYX0</accession>
<dbReference type="EMBL" id="JELW01000003">
    <property type="protein sequence ID" value="EXV03242.1"/>
    <property type="molecule type" value="Genomic_DNA"/>
</dbReference>
<evidence type="ECO:0000256" key="1">
    <source>
        <dbReference type="SAM" id="MobiDB-lite"/>
    </source>
</evidence>
<dbReference type="HOGENOM" id="CLU_1619444_0_0_1"/>
<feature type="region of interest" description="Disordered" evidence="1">
    <location>
        <begin position="67"/>
        <end position="87"/>
    </location>
</feature>
<protein>
    <submittedName>
        <fullName evidence="2">Uncharacterized protein</fullName>
    </submittedName>
</protein>
<dbReference type="AlphaFoldDB" id="A0A0A1UYX0"/>
<sequence length="164" mass="18573">MQFGPMNSVMAVSPCRLWYEPLLKSFPNQRCICLSPALFLRGLFERCGYSFRPDLLEIEKERSVGGEEGSVDARISQPYPHVKRRRRRRHYAPDLELDGPPRPALGAVIRRMGIRPLYITRTNGSMCGSNSGGRMQTARVATWPAWKSYTANEPRAQVGYSAIL</sequence>
<organism evidence="2 3">
    <name type="scientific">Metarhizium robertsii</name>
    <dbReference type="NCBI Taxonomy" id="568076"/>
    <lineage>
        <taxon>Eukaryota</taxon>
        <taxon>Fungi</taxon>
        <taxon>Dikarya</taxon>
        <taxon>Ascomycota</taxon>
        <taxon>Pezizomycotina</taxon>
        <taxon>Sordariomycetes</taxon>
        <taxon>Hypocreomycetidae</taxon>
        <taxon>Hypocreales</taxon>
        <taxon>Clavicipitaceae</taxon>
        <taxon>Metarhizium</taxon>
    </lineage>
</organism>
<proteinExistence type="predicted"/>
<evidence type="ECO:0000313" key="3">
    <source>
        <dbReference type="Proteomes" id="UP000030151"/>
    </source>
</evidence>
<comment type="caution">
    <text evidence="2">The sequence shown here is derived from an EMBL/GenBank/DDBJ whole genome shotgun (WGS) entry which is preliminary data.</text>
</comment>
<name>A0A0A1UYX0_9HYPO</name>